<gene>
    <name evidence="1" type="ORF">CYJ34_00875</name>
    <name evidence="2" type="ORF">NCTC9810_01320</name>
</gene>
<evidence type="ECO:0000313" key="4">
    <source>
        <dbReference type="Proteomes" id="UP000255124"/>
    </source>
</evidence>
<reference evidence="1 3" key="1">
    <citation type="submission" date="2017-12" db="EMBL/GenBank/DDBJ databases">
        <title>Phylogenetic diversity of female urinary microbiome.</title>
        <authorList>
            <person name="Thomas-White K."/>
            <person name="Wolfe A.J."/>
        </authorList>
    </citation>
    <scope>NUCLEOTIDE SEQUENCE [LARGE SCALE GENOMIC DNA]</scope>
    <source>
        <strain evidence="1 3">UMB0119</strain>
    </source>
</reference>
<dbReference type="InterPro" id="IPR021512">
    <property type="entry name" value="DUF3173"/>
</dbReference>
<accession>A0A2I1MAY4</accession>
<proteinExistence type="predicted"/>
<evidence type="ECO:0000313" key="1">
    <source>
        <dbReference type="EMBL" id="PKZ17293.1"/>
    </source>
</evidence>
<dbReference type="OrthoDB" id="1915051at2"/>
<name>A0A2I1MAY4_9FIRM</name>
<evidence type="ECO:0000313" key="3">
    <source>
        <dbReference type="Proteomes" id="UP000234335"/>
    </source>
</evidence>
<dbReference type="AlphaFoldDB" id="A0A2I1MAY4"/>
<reference evidence="2 4" key="2">
    <citation type="submission" date="2018-06" db="EMBL/GenBank/DDBJ databases">
        <authorList>
            <consortium name="Pathogen Informatics"/>
            <person name="Doyle S."/>
        </authorList>
    </citation>
    <scope>NUCLEOTIDE SEQUENCE [LARGE SCALE GENOMIC DNA]</scope>
    <source>
        <strain evidence="2 4">NCTC9810</strain>
    </source>
</reference>
<sequence length="78" mass="8829">MEKGGLRLNFVTKNELIEIGFKEHQAVTIIQQAKKNLVKEGYPFYNNRRLGTVPMSSVEKIIGVPLVISNKGEENEQN</sequence>
<dbReference type="EMBL" id="PKGS01000001">
    <property type="protein sequence ID" value="PKZ17293.1"/>
    <property type="molecule type" value="Genomic_DNA"/>
</dbReference>
<dbReference type="Pfam" id="PF11372">
    <property type="entry name" value="DUF3173"/>
    <property type="match status" value="1"/>
</dbReference>
<dbReference type="Proteomes" id="UP000255124">
    <property type="component" value="Unassembled WGS sequence"/>
</dbReference>
<protein>
    <submittedName>
        <fullName evidence="1">DUF3173 domain-containing protein</fullName>
    </submittedName>
    <submittedName>
        <fullName evidence="2">Domain of uncharacterized function (DUF3173)</fullName>
    </submittedName>
</protein>
<keyword evidence="3" id="KW-1185">Reference proteome</keyword>
<dbReference type="EMBL" id="UFTA01000002">
    <property type="protein sequence ID" value="SUU92971.1"/>
    <property type="molecule type" value="Genomic_DNA"/>
</dbReference>
<organism evidence="1 3">
    <name type="scientific">Anaerococcus octavius</name>
    <dbReference type="NCBI Taxonomy" id="54007"/>
    <lineage>
        <taxon>Bacteria</taxon>
        <taxon>Bacillati</taxon>
        <taxon>Bacillota</taxon>
        <taxon>Tissierellia</taxon>
        <taxon>Tissierellales</taxon>
        <taxon>Peptoniphilaceae</taxon>
        <taxon>Anaerococcus</taxon>
    </lineage>
</organism>
<evidence type="ECO:0000313" key="2">
    <source>
        <dbReference type="EMBL" id="SUU92971.1"/>
    </source>
</evidence>
<dbReference type="Proteomes" id="UP000234335">
    <property type="component" value="Unassembled WGS sequence"/>
</dbReference>